<accession>A0ABS6S2A1</accession>
<gene>
    <name evidence="1" type="ORF">HWQ67_15245</name>
</gene>
<proteinExistence type="predicted"/>
<sequence>MKKLTAMMLVVSLFVTVTVLIASDKISGKVKSVVKKGDAVESVVVSDKKSGKDVTVTCGAGECEVKTPVSEGTEITVQEKDGKKTIRKAVAGC</sequence>
<dbReference type="Proteomes" id="UP001196980">
    <property type="component" value="Unassembled WGS sequence"/>
</dbReference>
<evidence type="ECO:0008006" key="3">
    <source>
        <dbReference type="Google" id="ProtNLM"/>
    </source>
</evidence>
<evidence type="ECO:0000313" key="2">
    <source>
        <dbReference type="Proteomes" id="UP001196980"/>
    </source>
</evidence>
<organism evidence="1 2">
    <name type="scientific">Candidatus Magnetobacterium casense</name>
    <dbReference type="NCBI Taxonomy" id="1455061"/>
    <lineage>
        <taxon>Bacteria</taxon>
        <taxon>Pseudomonadati</taxon>
        <taxon>Nitrospirota</taxon>
        <taxon>Thermodesulfovibrionia</taxon>
        <taxon>Thermodesulfovibrionales</taxon>
        <taxon>Candidatus Magnetobacteriaceae</taxon>
        <taxon>Candidatus Magnetobacterium</taxon>
    </lineage>
</organism>
<protein>
    <recommendedName>
        <fullName evidence="3">Secreted protein</fullName>
    </recommendedName>
</protein>
<keyword evidence="2" id="KW-1185">Reference proteome</keyword>
<reference evidence="1 2" key="1">
    <citation type="journal article" date="2020" name="J Geophys Res Biogeosci">
        <title>Magnetotaxis as an Adaptation to Enable Bacterial Shuttling of Microbial Sulfur and Sulfur Cycling Across Aquatic Oxic#Anoxic Interfaces.</title>
        <authorList>
            <person name="Li J."/>
            <person name="Liu P."/>
            <person name="Wang J."/>
            <person name="Roberts A.P."/>
            <person name="Pan Y."/>
        </authorList>
    </citation>
    <scope>NUCLEOTIDE SEQUENCE [LARGE SCALE GENOMIC DNA]</scope>
    <source>
        <strain evidence="1 2">MYR-1_YQ</strain>
    </source>
</reference>
<comment type="caution">
    <text evidence="1">The sequence shown here is derived from an EMBL/GenBank/DDBJ whole genome shotgun (WGS) entry which is preliminary data.</text>
</comment>
<dbReference type="EMBL" id="JABXWD010000386">
    <property type="protein sequence ID" value="MBV6342936.1"/>
    <property type="molecule type" value="Genomic_DNA"/>
</dbReference>
<evidence type="ECO:0000313" key="1">
    <source>
        <dbReference type="EMBL" id="MBV6342936.1"/>
    </source>
</evidence>
<dbReference type="RefSeq" id="WP_218253544.1">
    <property type="nucleotide sequence ID" value="NZ_JABXWD010000386.1"/>
</dbReference>
<name>A0ABS6S2A1_9BACT</name>